<dbReference type="Pfam" id="PF02563">
    <property type="entry name" value="Poly_export"/>
    <property type="match status" value="1"/>
</dbReference>
<evidence type="ECO:0000259" key="3">
    <source>
        <dbReference type="Pfam" id="PF02563"/>
    </source>
</evidence>
<sequence length="260" mass="28352">MISRFRLQLIILGGLLLGLGGCVTQSKLPYLQTGAYSTQKPLQTENIRPVYKLQAGDVLSIRVQSVQPVLSDIFNVPGPQTITSSDPGTLYLTGYAVDDTGSIHLPTVGRVKVQGLSMEEAQAFLQQKVAAYVRDANVLVKLLSFKITVLGEVRAPGRYFIYNPQATVFEALGMAGDLTEFGNRENIKLIRQTPKGSEVVLINLTDANLLKSPYYYLLPNDALYVEPMKARTSRGNATNLGIVFAGISAVVLLLSYIVNK</sequence>
<keyword evidence="2" id="KW-1133">Transmembrane helix</keyword>
<evidence type="ECO:0000313" key="5">
    <source>
        <dbReference type="EMBL" id="MFD1871846.1"/>
    </source>
</evidence>
<proteinExistence type="predicted"/>
<dbReference type="EMBL" id="JBHUFD010000001">
    <property type="protein sequence ID" value="MFD1871846.1"/>
    <property type="molecule type" value="Genomic_DNA"/>
</dbReference>
<name>A0ABW4QQI2_9BACT</name>
<dbReference type="InterPro" id="IPR019554">
    <property type="entry name" value="Soluble_ligand-bd"/>
</dbReference>
<comment type="caution">
    <text evidence="5">The sequence shown here is derived from an EMBL/GenBank/DDBJ whole genome shotgun (WGS) entry which is preliminary data.</text>
</comment>
<dbReference type="PANTHER" id="PTHR33619">
    <property type="entry name" value="POLYSACCHARIDE EXPORT PROTEIN GFCE-RELATED"/>
    <property type="match status" value="1"/>
</dbReference>
<dbReference type="Proteomes" id="UP001597197">
    <property type="component" value="Unassembled WGS sequence"/>
</dbReference>
<dbReference type="Pfam" id="PF10531">
    <property type="entry name" value="SLBB"/>
    <property type="match status" value="1"/>
</dbReference>
<reference evidence="6" key="1">
    <citation type="journal article" date="2019" name="Int. J. Syst. Evol. Microbiol.">
        <title>The Global Catalogue of Microorganisms (GCM) 10K type strain sequencing project: providing services to taxonomists for standard genome sequencing and annotation.</title>
        <authorList>
            <consortium name="The Broad Institute Genomics Platform"/>
            <consortium name="The Broad Institute Genome Sequencing Center for Infectious Disease"/>
            <person name="Wu L."/>
            <person name="Ma J."/>
        </authorList>
    </citation>
    <scope>NUCLEOTIDE SEQUENCE [LARGE SCALE GENOMIC DNA]</scope>
    <source>
        <strain evidence="6">CGMCC 1.15795</strain>
    </source>
</reference>
<keyword evidence="2" id="KW-0472">Membrane</keyword>
<dbReference type="PANTHER" id="PTHR33619:SF3">
    <property type="entry name" value="POLYSACCHARIDE EXPORT PROTEIN GFCE-RELATED"/>
    <property type="match status" value="1"/>
</dbReference>
<feature type="domain" description="Polysaccharide export protein N-terminal" evidence="3">
    <location>
        <begin position="48"/>
        <end position="142"/>
    </location>
</feature>
<dbReference type="InterPro" id="IPR049712">
    <property type="entry name" value="Poly_export"/>
</dbReference>
<dbReference type="PROSITE" id="PS51257">
    <property type="entry name" value="PROKAR_LIPOPROTEIN"/>
    <property type="match status" value="1"/>
</dbReference>
<dbReference type="RefSeq" id="WP_382312173.1">
    <property type="nucleotide sequence ID" value="NZ_JBHUFD010000001.1"/>
</dbReference>
<keyword evidence="1" id="KW-0732">Signal</keyword>
<organism evidence="5 6">
    <name type="scientific">Hymenobacter bucti</name>
    <dbReference type="NCBI Taxonomy" id="1844114"/>
    <lineage>
        <taxon>Bacteria</taxon>
        <taxon>Pseudomonadati</taxon>
        <taxon>Bacteroidota</taxon>
        <taxon>Cytophagia</taxon>
        <taxon>Cytophagales</taxon>
        <taxon>Hymenobacteraceae</taxon>
        <taxon>Hymenobacter</taxon>
    </lineage>
</organism>
<dbReference type="Gene3D" id="3.10.560.10">
    <property type="entry name" value="Outer membrane lipoprotein wza domain like"/>
    <property type="match status" value="1"/>
</dbReference>
<keyword evidence="2" id="KW-0812">Transmembrane</keyword>
<evidence type="ECO:0000256" key="2">
    <source>
        <dbReference type="SAM" id="Phobius"/>
    </source>
</evidence>
<evidence type="ECO:0000256" key="1">
    <source>
        <dbReference type="ARBA" id="ARBA00022729"/>
    </source>
</evidence>
<dbReference type="InterPro" id="IPR003715">
    <property type="entry name" value="Poly_export_N"/>
</dbReference>
<gene>
    <name evidence="5" type="ORF">ACFSDX_05375</name>
</gene>
<protein>
    <submittedName>
        <fullName evidence="5">Polysaccharide biosynthesis/export family protein</fullName>
    </submittedName>
</protein>
<evidence type="ECO:0000313" key="6">
    <source>
        <dbReference type="Proteomes" id="UP001597197"/>
    </source>
</evidence>
<accession>A0ABW4QQI2</accession>
<evidence type="ECO:0000259" key="4">
    <source>
        <dbReference type="Pfam" id="PF10531"/>
    </source>
</evidence>
<keyword evidence="6" id="KW-1185">Reference proteome</keyword>
<feature type="domain" description="Soluble ligand binding" evidence="4">
    <location>
        <begin position="146"/>
        <end position="198"/>
    </location>
</feature>
<feature type="transmembrane region" description="Helical" evidence="2">
    <location>
        <begin position="237"/>
        <end position="258"/>
    </location>
</feature>